<dbReference type="InterPro" id="IPR035906">
    <property type="entry name" value="MetI-like_sf"/>
</dbReference>
<feature type="transmembrane region" description="Helical" evidence="7">
    <location>
        <begin position="125"/>
        <end position="143"/>
    </location>
</feature>
<comment type="caution">
    <text evidence="9">The sequence shown here is derived from an EMBL/GenBank/DDBJ whole genome shotgun (WGS) entry which is preliminary data.</text>
</comment>
<feature type="transmembrane region" description="Helical" evidence="7">
    <location>
        <begin position="7"/>
        <end position="32"/>
    </location>
</feature>
<comment type="subcellular location">
    <subcellularLocation>
        <location evidence="1">Cell membrane</location>
        <topology evidence="1">Multi-pass membrane protein</topology>
    </subcellularLocation>
</comment>
<accession>A0A0G0KCZ5</accession>
<gene>
    <name evidence="9" type="ORF">US99_C0064G0004</name>
</gene>
<keyword evidence="5 7" id="KW-1133">Transmembrane helix</keyword>
<evidence type="ECO:0000259" key="8">
    <source>
        <dbReference type="Pfam" id="PF00528"/>
    </source>
</evidence>
<dbReference type="SUPFAM" id="SSF161098">
    <property type="entry name" value="MetI-like"/>
    <property type="match status" value="1"/>
</dbReference>
<keyword evidence="2" id="KW-0813">Transport</keyword>
<evidence type="ECO:0000256" key="1">
    <source>
        <dbReference type="ARBA" id="ARBA00004651"/>
    </source>
</evidence>
<dbReference type="PANTHER" id="PTHR43163:SF6">
    <property type="entry name" value="DIPEPTIDE TRANSPORT SYSTEM PERMEASE PROTEIN DPPB-RELATED"/>
    <property type="match status" value="1"/>
</dbReference>
<keyword evidence="3" id="KW-1003">Cell membrane</keyword>
<evidence type="ECO:0000256" key="3">
    <source>
        <dbReference type="ARBA" id="ARBA00022475"/>
    </source>
</evidence>
<evidence type="ECO:0000313" key="9">
    <source>
        <dbReference type="EMBL" id="KKQ76702.1"/>
    </source>
</evidence>
<keyword evidence="4 7" id="KW-0812">Transmembrane</keyword>
<dbReference type="EMBL" id="LBVC01000064">
    <property type="protein sequence ID" value="KKQ76702.1"/>
    <property type="molecule type" value="Genomic_DNA"/>
</dbReference>
<dbReference type="Proteomes" id="UP000034324">
    <property type="component" value="Unassembled WGS sequence"/>
</dbReference>
<evidence type="ECO:0000256" key="6">
    <source>
        <dbReference type="ARBA" id="ARBA00023136"/>
    </source>
</evidence>
<protein>
    <submittedName>
        <fullName evidence="9">Oligopeptide ABC transporter, permease component</fullName>
    </submittedName>
</protein>
<evidence type="ECO:0000256" key="5">
    <source>
        <dbReference type="ARBA" id="ARBA00022989"/>
    </source>
</evidence>
<sequence length="290" mass="33309">MATKRIIYRLIFLGLTILIIPLLPIAIIFLGISNPEYVIYGTLNMDVSHSVSAWKIYTTFLKHIMMCDFGTSTASGQLVIKEIGSALGESAKSIIPAFCFSYGVGTFIGVFIIKSQRAENLWKKSAFVFCVPMIVFSYVFLYLLDRMGIDFLSSIKYLFTSLILSIYPIHIVSKSFSKTIFETTKSDFFSFHQSCGFNKKQIWKKFCKKFIFIDYLSFFENLVIYMFGFIFFVETPFGIHGIGYKFVFAIQRFDYPVIIGFCIFSIILLSIIGVLTEMIRLRLDPRTINE</sequence>
<evidence type="ECO:0000256" key="2">
    <source>
        <dbReference type="ARBA" id="ARBA00022448"/>
    </source>
</evidence>
<dbReference type="InterPro" id="IPR000515">
    <property type="entry name" value="MetI-like"/>
</dbReference>
<reference evidence="9 10" key="1">
    <citation type="journal article" date="2015" name="Nature">
        <title>rRNA introns, odd ribosomes, and small enigmatic genomes across a large radiation of phyla.</title>
        <authorList>
            <person name="Brown C.T."/>
            <person name="Hug L.A."/>
            <person name="Thomas B.C."/>
            <person name="Sharon I."/>
            <person name="Castelle C.J."/>
            <person name="Singh A."/>
            <person name="Wilkins M.J."/>
            <person name="Williams K.H."/>
            <person name="Banfield J.F."/>
        </authorList>
    </citation>
    <scope>NUCLEOTIDE SEQUENCE [LARGE SCALE GENOMIC DNA]</scope>
</reference>
<name>A0A0G0KCZ5_9BACT</name>
<dbReference type="AlphaFoldDB" id="A0A0G0KCZ5"/>
<feature type="transmembrane region" description="Helical" evidence="7">
    <location>
        <begin position="253"/>
        <end position="276"/>
    </location>
</feature>
<organism evidence="9 10">
    <name type="scientific">Candidatus Daviesbacteria bacterium GW2011_GWF2_38_6</name>
    <dbReference type="NCBI Taxonomy" id="1618432"/>
    <lineage>
        <taxon>Bacteria</taxon>
        <taxon>Candidatus Daviesiibacteriota</taxon>
    </lineage>
</organism>
<dbReference type="PANTHER" id="PTHR43163">
    <property type="entry name" value="DIPEPTIDE TRANSPORT SYSTEM PERMEASE PROTEIN DPPB-RELATED"/>
    <property type="match status" value="1"/>
</dbReference>
<feature type="transmembrane region" description="Helical" evidence="7">
    <location>
        <begin position="94"/>
        <end position="113"/>
    </location>
</feature>
<feature type="transmembrane region" description="Helical" evidence="7">
    <location>
        <begin position="155"/>
        <end position="172"/>
    </location>
</feature>
<feature type="transmembrane region" description="Helical" evidence="7">
    <location>
        <begin position="210"/>
        <end position="233"/>
    </location>
</feature>
<dbReference type="GO" id="GO:0055085">
    <property type="term" value="P:transmembrane transport"/>
    <property type="evidence" value="ECO:0007669"/>
    <property type="project" value="InterPro"/>
</dbReference>
<proteinExistence type="predicted"/>
<dbReference type="Pfam" id="PF00528">
    <property type="entry name" value="BPD_transp_1"/>
    <property type="match status" value="1"/>
</dbReference>
<keyword evidence="6 7" id="KW-0472">Membrane</keyword>
<feature type="domain" description="ABC transmembrane type-1" evidence="8">
    <location>
        <begin position="127"/>
        <end position="287"/>
    </location>
</feature>
<evidence type="ECO:0000256" key="7">
    <source>
        <dbReference type="SAM" id="Phobius"/>
    </source>
</evidence>
<evidence type="ECO:0000256" key="4">
    <source>
        <dbReference type="ARBA" id="ARBA00022692"/>
    </source>
</evidence>
<evidence type="ECO:0000313" key="10">
    <source>
        <dbReference type="Proteomes" id="UP000034324"/>
    </source>
</evidence>
<dbReference type="GO" id="GO:0005886">
    <property type="term" value="C:plasma membrane"/>
    <property type="evidence" value="ECO:0007669"/>
    <property type="project" value="UniProtKB-SubCell"/>
</dbReference>